<feature type="transmembrane region" description="Helical" evidence="1">
    <location>
        <begin position="99"/>
        <end position="121"/>
    </location>
</feature>
<sequence>MLRRAPVLPATRWQRILTPATHHLAGAALPALRMAIGLIYIWFGALKFVSGASPAAQLATSTMSSLTFDTVPASVSRPLLAVFETLIGLGFLSGRLRRLVLAAFLTQVLGALSSLVLAPNMVWHHAPLEPNLAGQYVLKDLVLLAAGLLVLTAPNSSAYRLREPAVPADDHGPGSAMP</sequence>
<proteinExistence type="predicted"/>
<evidence type="ECO:0000313" key="2">
    <source>
        <dbReference type="EMBL" id="GAA1966932.1"/>
    </source>
</evidence>
<evidence type="ECO:0000313" key="3">
    <source>
        <dbReference type="Proteomes" id="UP001499854"/>
    </source>
</evidence>
<protein>
    <recommendedName>
        <fullName evidence="4">DoxX family protein</fullName>
    </recommendedName>
</protein>
<dbReference type="RefSeq" id="WP_344657236.1">
    <property type="nucleotide sequence ID" value="NZ_BAAAQM010000012.1"/>
</dbReference>
<keyword evidence="1" id="KW-1133">Transmembrane helix</keyword>
<accession>A0ABP5CU03</accession>
<reference evidence="3" key="1">
    <citation type="journal article" date="2019" name="Int. J. Syst. Evol. Microbiol.">
        <title>The Global Catalogue of Microorganisms (GCM) 10K type strain sequencing project: providing services to taxonomists for standard genome sequencing and annotation.</title>
        <authorList>
            <consortium name="The Broad Institute Genomics Platform"/>
            <consortium name="The Broad Institute Genome Sequencing Center for Infectious Disease"/>
            <person name="Wu L."/>
            <person name="Ma J."/>
        </authorList>
    </citation>
    <scope>NUCLEOTIDE SEQUENCE [LARGE SCALE GENOMIC DNA]</scope>
    <source>
        <strain evidence="3">JCM 16013</strain>
    </source>
</reference>
<dbReference type="Proteomes" id="UP001499854">
    <property type="component" value="Unassembled WGS sequence"/>
</dbReference>
<feature type="transmembrane region" description="Helical" evidence="1">
    <location>
        <begin position="21"/>
        <end position="43"/>
    </location>
</feature>
<gene>
    <name evidence="2" type="ORF">GCM10009838_26090</name>
</gene>
<dbReference type="EMBL" id="BAAAQM010000012">
    <property type="protein sequence ID" value="GAA1966932.1"/>
    <property type="molecule type" value="Genomic_DNA"/>
</dbReference>
<keyword evidence="3" id="KW-1185">Reference proteome</keyword>
<evidence type="ECO:0008006" key="4">
    <source>
        <dbReference type="Google" id="ProtNLM"/>
    </source>
</evidence>
<comment type="caution">
    <text evidence="2">The sequence shown here is derived from an EMBL/GenBank/DDBJ whole genome shotgun (WGS) entry which is preliminary data.</text>
</comment>
<keyword evidence="1" id="KW-0812">Transmembrane</keyword>
<organism evidence="2 3">
    <name type="scientific">Catenulispora subtropica</name>
    <dbReference type="NCBI Taxonomy" id="450798"/>
    <lineage>
        <taxon>Bacteria</taxon>
        <taxon>Bacillati</taxon>
        <taxon>Actinomycetota</taxon>
        <taxon>Actinomycetes</taxon>
        <taxon>Catenulisporales</taxon>
        <taxon>Catenulisporaceae</taxon>
        <taxon>Catenulispora</taxon>
    </lineage>
</organism>
<evidence type="ECO:0000256" key="1">
    <source>
        <dbReference type="SAM" id="Phobius"/>
    </source>
</evidence>
<feature type="transmembrane region" description="Helical" evidence="1">
    <location>
        <begin position="133"/>
        <end position="153"/>
    </location>
</feature>
<feature type="transmembrane region" description="Helical" evidence="1">
    <location>
        <begin position="75"/>
        <end position="92"/>
    </location>
</feature>
<name>A0ABP5CU03_9ACTN</name>
<keyword evidence="1" id="KW-0472">Membrane</keyword>